<evidence type="ECO:0000259" key="1">
    <source>
        <dbReference type="SMART" id="SM00849"/>
    </source>
</evidence>
<dbReference type="SMART" id="SM00849">
    <property type="entry name" value="Lactamase_B"/>
    <property type="match status" value="1"/>
</dbReference>
<dbReference type="WBParaSite" id="L893_g8895.t1">
    <property type="protein sequence ID" value="L893_g8895.t1"/>
    <property type="gene ID" value="L893_g8895"/>
</dbReference>
<dbReference type="PANTHER" id="PTHR23200:SF49">
    <property type="entry name" value="METALLO-BETA-LACTAMASE DOMAIN-CONTAINING PROTEIN"/>
    <property type="match status" value="1"/>
</dbReference>
<organism evidence="2 3">
    <name type="scientific">Steinernema glaseri</name>
    <dbReference type="NCBI Taxonomy" id="37863"/>
    <lineage>
        <taxon>Eukaryota</taxon>
        <taxon>Metazoa</taxon>
        <taxon>Ecdysozoa</taxon>
        <taxon>Nematoda</taxon>
        <taxon>Chromadorea</taxon>
        <taxon>Rhabditida</taxon>
        <taxon>Tylenchina</taxon>
        <taxon>Panagrolaimomorpha</taxon>
        <taxon>Strongyloidoidea</taxon>
        <taxon>Steinernematidae</taxon>
        <taxon>Steinernema</taxon>
    </lineage>
</organism>
<dbReference type="AlphaFoldDB" id="A0A1I8ATG8"/>
<dbReference type="PANTHER" id="PTHR23200">
    <property type="entry name" value="METALLO-BETA-LACTAMASE DOMAIN-CONTAINING PROTEIN 1"/>
    <property type="match status" value="1"/>
</dbReference>
<sequence>MGSSVPIQEYVYTSAQQQWTRMNILQNVILLGSLLLYINVFCAEATSEQLKQWIVANKKNLPSGAQEAFQTASESDIASTILKIFGFGSSSPSTTTSPPTTTTTYRGMKLSERNVCPFDADPLIISGEYAYCKPSNVGDCPIGFVCDQSFVLGRSICCQDLRTQPSVSSGPVYQWNTVTPTKRPSKWSPFTVQPTRRTPWYIKDRTTWNYDRFTPKPAVTSEFTQNSTILTSTFVPPTTSVPKSVNPWAQLWTTTAAPKNNVNISVLQPGSFTQLKNGQTESVGAITLINDNGKHIIVDTGSSSDTERLLQGLLKESISLDNINAVVITHGHPGHMGNINFFSQKPILFHSMEYIGRHVSQTELKERPYRKLSANIEVWKTPGHTQHDLSVLVHNVNGYGSLAVVGDLIPDERIITDKVDIMADEGVWDSAIKRQNANLMICMADWIIPGHGQPFRVLPHYRTQAGCTRLLSQRHLKAN</sequence>
<dbReference type="SUPFAM" id="SSF56281">
    <property type="entry name" value="Metallo-hydrolase/oxidoreductase"/>
    <property type="match status" value="1"/>
</dbReference>
<dbReference type="Proteomes" id="UP000095287">
    <property type="component" value="Unplaced"/>
</dbReference>
<dbReference type="InterPro" id="IPR039344">
    <property type="entry name" value="MBLAC1"/>
</dbReference>
<dbReference type="Gene3D" id="3.60.15.10">
    <property type="entry name" value="Ribonuclease Z/Hydroxyacylglutathione hydrolase-like"/>
    <property type="match status" value="1"/>
</dbReference>
<protein>
    <submittedName>
        <fullName evidence="3">Lactamase_B domain-containing protein</fullName>
    </submittedName>
</protein>
<proteinExistence type="predicted"/>
<dbReference type="Pfam" id="PF00753">
    <property type="entry name" value="Lactamase_B"/>
    <property type="match status" value="1"/>
</dbReference>
<evidence type="ECO:0000313" key="3">
    <source>
        <dbReference type="WBParaSite" id="L893_g8895.t1"/>
    </source>
</evidence>
<dbReference type="CDD" id="cd07711">
    <property type="entry name" value="MBLAC1-like_MBL-fold"/>
    <property type="match status" value="1"/>
</dbReference>
<dbReference type="InterPro" id="IPR001279">
    <property type="entry name" value="Metallo-B-lactamas"/>
</dbReference>
<reference evidence="3" key="1">
    <citation type="submission" date="2016-11" db="UniProtKB">
        <authorList>
            <consortium name="WormBaseParasite"/>
        </authorList>
    </citation>
    <scope>IDENTIFICATION</scope>
</reference>
<feature type="domain" description="Metallo-beta-lactamase" evidence="1">
    <location>
        <begin position="283"/>
        <end position="451"/>
    </location>
</feature>
<dbReference type="InterPro" id="IPR036866">
    <property type="entry name" value="RibonucZ/Hydroxyglut_hydro"/>
</dbReference>
<accession>A0A1I8ATG8</accession>
<evidence type="ECO:0000313" key="2">
    <source>
        <dbReference type="Proteomes" id="UP000095287"/>
    </source>
</evidence>
<keyword evidence="2" id="KW-1185">Reference proteome</keyword>
<name>A0A1I8ATG8_9BILA</name>